<keyword evidence="2" id="KW-0472">Membrane</keyword>
<dbReference type="EMBL" id="LN890656">
    <property type="protein sequence ID" value="CUS05631.1"/>
    <property type="molecule type" value="Genomic_DNA"/>
</dbReference>
<feature type="transmembrane region" description="Helical" evidence="2">
    <location>
        <begin position="287"/>
        <end position="316"/>
    </location>
</feature>
<dbReference type="Pfam" id="PF13231">
    <property type="entry name" value="PMT_2"/>
    <property type="match status" value="1"/>
</dbReference>
<evidence type="ECO:0000313" key="4">
    <source>
        <dbReference type="EMBL" id="CUS05631.1"/>
    </source>
</evidence>
<evidence type="ECO:0000256" key="1">
    <source>
        <dbReference type="SAM" id="MobiDB-lite"/>
    </source>
</evidence>
<gene>
    <name evidence="4" type="ORF">CFX0092_B0097</name>
</gene>
<evidence type="ECO:0000256" key="2">
    <source>
        <dbReference type="SAM" id="Phobius"/>
    </source>
</evidence>
<dbReference type="InterPro" id="IPR019962">
    <property type="entry name" value="CHP03663"/>
</dbReference>
<evidence type="ECO:0000313" key="5">
    <source>
        <dbReference type="Proteomes" id="UP000215027"/>
    </source>
</evidence>
<feature type="transmembrane region" description="Helical" evidence="2">
    <location>
        <begin position="434"/>
        <end position="452"/>
    </location>
</feature>
<accession>A0A160T5G8</accession>
<dbReference type="PANTHER" id="PTHR41710:SF2">
    <property type="entry name" value="GLYCOSYL TRANSFERASE FAMILY 39_83 DOMAIN-CONTAINING PROTEIN"/>
    <property type="match status" value="1"/>
</dbReference>
<dbReference type="PANTHER" id="PTHR41710">
    <property type="entry name" value="GLYCOSYL TRANSFERASE, FAMILY 39"/>
    <property type="match status" value="1"/>
</dbReference>
<name>A0A160T5G8_9CHLR</name>
<keyword evidence="2" id="KW-0812">Transmembrane</keyword>
<protein>
    <recommendedName>
        <fullName evidence="3">Glycosyltransferase RgtA/B/C/D-like domain-containing protein</fullName>
    </recommendedName>
</protein>
<dbReference type="InterPro" id="IPR038731">
    <property type="entry name" value="RgtA/B/C-like"/>
</dbReference>
<dbReference type="RefSeq" id="WP_095045020.1">
    <property type="nucleotide sequence ID" value="NZ_LN890656.1"/>
</dbReference>
<feature type="transmembrane region" description="Helical" evidence="2">
    <location>
        <begin position="328"/>
        <end position="348"/>
    </location>
</feature>
<feature type="transmembrane region" description="Helical" evidence="2">
    <location>
        <begin position="387"/>
        <end position="404"/>
    </location>
</feature>
<feature type="transmembrane region" description="Helical" evidence="2">
    <location>
        <begin position="499"/>
        <end position="520"/>
    </location>
</feature>
<feature type="domain" description="Glycosyltransferase RgtA/B/C/D-like" evidence="3">
    <location>
        <begin position="106"/>
        <end position="191"/>
    </location>
</feature>
<keyword evidence="5" id="KW-1185">Reference proteome</keyword>
<feature type="transmembrane region" description="Helical" evidence="2">
    <location>
        <begin position="125"/>
        <end position="146"/>
    </location>
</feature>
<feature type="transmembrane region" description="Helical" evidence="2">
    <location>
        <begin position="529"/>
        <end position="548"/>
    </location>
</feature>
<organism evidence="4 5">
    <name type="scientific">Candidatus Promineifilum breve</name>
    <dbReference type="NCBI Taxonomy" id="1806508"/>
    <lineage>
        <taxon>Bacteria</taxon>
        <taxon>Bacillati</taxon>
        <taxon>Chloroflexota</taxon>
        <taxon>Ardenticatenia</taxon>
        <taxon>Candidatus Promineifilales</taxon>
        <taxon>Candidatus Promineifilaceae</taxon>
        <taxon>Candidatus Promineifilum</taxon>
    </lineage>
</organism>
<proteinExistence type="predicted"/>
<feature type="transmembrane region" description="Helical" evidence="2">
    <location>
        <begin position="179"/>
        <end position="198"/>
    </location>
</feature>
<evidence type="ECO:0000259" key="3">
    <source>
        <dbReference type="Pfam" id="PF13231"/>
    </source>
</evidence>
<sequence>MSMIYEPIPPEPDAADSLPPALPPPPGGVRVYAIPSHLALAPVPAAPSRWAAVTVADGLMVVIGVLAAVLRLGELARLPLSAAEAAAALTNWQAATGAALTAPPASPAYFAFTHLLFSLGGASDAGARLVPALFGLLTVLLPWLLLRGRARPALWLVAGLLLAVSPLLVAVSRTAGGDAIALFALLLLALAGSALVPLPLGEVRRGFLGAEEKDPLPNPLPGGEGTVPLPNPLPGGSALVPLPLGEVRRGFLGAEEKDPLPNPLPRGEGTVPLPVGEVRRGFLGPSAVLAGIALGLGLTSSPLFYTGLVALLPALYWLRGGRLAAAGWRPFVIAAAVTFVAVASGLLLRPEGLGGALRLLPAWLGGFGLPTGGDWASPFLALLRYEPALLILAAPAAVWAWLAGDRAGRALSLWLGATLLLMALQPGMMINGAAAVLPGALLAGHLAADLLGQRAALGGSGRRVAWGTAGALVGLGALALAVVGRFARLNLLSGEDGPLIGLAALAFVLATLAVVLALAWDNTAARRGALAGALALLLFWQWGAAWQLSRLGANDPRERWVTSGTDADARRMTDLLGRVSRQMANSDHDLAVFSLVDSPVVAWYLRDLVGFQSGPTLPANATPDVVIGPAAAEPPLYADYYGADFDLTQTEGVAGGATLNDTLRWLLFRESNAAVDVERVIVWIRSDLGNNN</sequence>
<feature type="transmembrane region" description="Helical" evidence="2">
    <location>
        <begin position="50"/>
        <end position="73"/>
    </location>
</feature>
<feature type="transmembrane region" description="Helical" evidence="2">
    <location>
        <begin position="153"/>
        <end position="173"/>
    </location>
</feature>
<dbReference type="AlphaFoldDB" id="A0A160T5G8"/>
<keyword evidence="2" id="KW-1133">Transmembrane helix</keyword>
<reference evidence="4" key="1">
    <citation type="submission" date="2016-01" db="EMBL/GenBank/DDBJ databases">
        <authorList>
            <person name="Mcilroy J.S."/>
            <person name="Karst M S."/>
            <person name="Albertsen M."/>
        </authorList>
    </citation>
    <scope>NUCLEOTIDE SEQUENCE</scope>
    <source>
        <strain evidence="4">Cfx-K</strain>
    </source>
</reference>
<feature type="transmembrane region" description="Helical" evidence="2">
    <location>
        <begin position="360"/>
        <end position="381"/>
    </location>
</feature>
<feature type="region of interest" description="Disordered" evidence="1">
    <location>
        <begin position="1"/>
        <end position="21"/>
    </location>
</feature>
<dbReference type="Proteomes" id="UP000215027">
    <property type="component" value="Chromosome II"/>
</dbReference>
<feature type="transmembrane region" description="Helical" evidence="2">
    <location>
        <begin position="411"/>
        <end position="428"/>
    </location>
</feature>
<feature type="transmembrane region" description="Helical" evidence="2">
    <location>
        <begin position="464"/>
        <end position="487"/>
    </location>
</feature>
<dbReference type="KEGG" id="pbf:CFX0092_B0097"/>